<dbReference type="AlphaFoldDB" id="A0A7S3Q8F1"/>
<dbReference type="Pfam" id="PF03798">
    <property type="entry name" value="TRAM_LAG1_CLN8"/>
    <property type="match status" value="1"/>
</dbReference>
<evidence type="ECO:0000256" key="5">
    <source>
        <dbReference type="SAM" id="MobiDB-lite"/>
    </source>
</evidence>
<evidence type="ECO:0000313" key="8">
    <source>
        <dbReference type="EMBL" id="CAE0468919.1"/>
    </source>
</evidence>
<feature type="transmembrane region" description="Helical" evidence="6">
    <location>
        <begin position="158"/>
        <end position="178"/>
    </location>
</feature>
<feature type="transmembrane region" description="Helical" evidence="6">
    <location>
        <begin position="278"/>
        <end position="301"/>
    </location>
</feature>
<feature type="transmembrane region" description="Helical" evidence="6">
    <location>
        <begin position="15"/>
        <end position="42"/>
    </location>
</feature>
<keyword evidence="3 6" id="KW-1133">Transmembrane helix</keyword>
<protein>
    <recommendedName>
        <fullName evidence="7">TLC domain-containing protein</fullName>
    </recommendedName>
</protein>
<sequence>MTMIMPTSFLLPEDLLALALKITAGTTATITVVNLCILFFFLQKNKPADADDNDNDDNAKTHHHHHHHHRQEALDASHQLTNGLINFGLGVYGTVICVAAHYNNPSEPILVASFSHYQDDILNHIIGYATLHHISFAAMQVGYNLWNLPYGYFLVNEPPAMIAHHIMVIITTSLSAYSNFGNRIHVPFFLGMYEVSTVPLAIMNYLKVKGHREWVEQSSVLRAVRDISQLSFAVLFLGIRIVLGTPHIYCIASASFHAAFTKMDNVDADVLPLVGRMWIAFVFMGHIGLAMLQYYWAFLIVKGLAKMFMPSSKSKKEEEKKKN</sequence>
<evidence type="ECO:0000256" key="4">
    <source>
        <dbReference type="ARBA" id="ARBA00023136"/>
    </source>
</evidence>
<evidence type="ECO:0000256" key="6">
    <source>
        <dbReference type="SAM" id="Phobius"/>
    </source>
</evidence>
<evidence type="ECO:0000256" key="1">
    <source>
        <dbReference type="ARBA" id="ARBA00004141"/>
    </source>
</evidence>
<proteinExistence type="predicted"/>
<feature type="region of interest" description="Disordered" evidence="5">
    <location>
        <begin position="51"/>
        <end position="72"/>
    </location>
</feature>
<name>A0A7S3Q8F1_9STRA</name>
<feature type="transmembrane region" description="Helical" evidence="6">
    <location>
        <begin position="184"/>
        <end position="206"/>
    </location>
</feature>
<comment type="subcellular location">
    <subcellularLocation>
        <location evidence="1">Membrane</location>
        <topology evidence="1">Multi-pass membrane protein</topology>
    </subcellularLocation>
</comment>
<feature type="transmembrane region" description="Helical" evidence="6">
    <location>
        <begin position="84"/>
        <end position="102"/>
    </location>
</feature>
<dbReference type="EMBL" id="HBIO01017941">
    <property type="protein sequence ID" value="CAE0468919.1"/>
    <property type="molecule type" value="Transcribed_RNA"/>
</dbReference>
<feature type="domain" description="TLC" evidence="7">
    <location>
        <begin position="91"/>
        <end position="302"/>
    </location>
</feature>
<keyword evidence="4 6" id="KW-0472">Membrane</keyword>
<gene>
    <name evidence="8" type="ORF">CDEB00056_LOCUS13772</name>
</gene>
<keyword evidence="2 6" id="KW-0812">Transmembrane</keyword>
<evidence type="ECO:0000256" key="3">
    <source>
        <dbReference type="ARBA" id="ARBA00022989"/>
    </source>
</evidence>
<organism evidence="8">
    <name type="scientific">Chaetoceros debilis</name>
    <dbReference type="NCBI Taxonomy" id="122233"/>
    <lineage>
        <taxon>Eukaryota</taxon>
        <taxon>Sar</taxon>
        <taxon>Stramenopiles</taxon>
        <taxon>Ochrophyta</taxon>
        <taxon>Bacillariophyta</taxon>
        <taxon>Coscinodiscophyceae</taxon>
        <taxon>Chaetocerotophycidae</taxon>
        <taxon>Chaetocerotales</taxon>
        <taxon>Chaetocerotaceae</taxon>
        <taxon>Chaetoceros</taxon>
    </lineage>
</organism>
<dbReference type="InterPro" id="IPR006634">
    <property type="entry name" value="TLC-dom"/>
</dbReference>
<accession>A0A7S3Q8F1</accession>
<evidence type="ECO:0000259" key="7">
    <source>
        <dbReference type="Pfam" id="PF03798"/>
    </source>
</evidence>
<reference evidence="8" key="1">
    <citation type="submission" date="2021-01" db="EMBL/GenBank/DDBJ databases">
        <authorList>
            <person name="Corre E."/>
            <person name="Pelletier E."/>
            <person name="Niang G."/>
            <person name="Scheremetjew M."/>
            <person name="Finn R."/>
            <person name="Kale V."/>
            <person name="Holt S."/>
            <person name="Cochrane G."/>
            <person name="Meng A."/>
            <person name="Brown T."/>
            <person name="Cohen L."/>
        </authorList>
    </citation>
    <scope>NUCLEOTIDE SEQUENCE</scope>
    <source>
        <strain evidence="8">MM31A-1</strain>
    </source>
</reference>
<evidence type="ECO:0000256" key="2">
    <source>
        <dbReference type="ARBA" id="ARBA00022692"/>
    </source>
</evidence>
<dbReference type="GO" id="GO:0016020">
    <property type="term" value="C:membrane"/>
    <property type="evidence" value="ECO:0007669"/>
    <property type="project" value="UniProtKB-SubCell"/>
</dbReference>
<feature type="transmembrane region" description="Helical" evidence="6">
    <location>
        <begin position="122"/>
        <end position="146"/>
    </location>
</feature>
<feature type="compositionally biased region" description="Basic residues" evidence="5">
    <location>
        <begin position="61"/>
        <end position="70"/>
    </location>
</feature>
<feature type="transmembrane region" description="Helical" evidence="6">
    <location>
        <begin position="227"/>
        <end position="258"/>
    </location>
</feature>